<name>A0ABS9QLC4_9HYPH</name>
<evidence type="ECO:0000313" key="1">
    <source>
        <dbReference type="EMBL" id="MCG7508246.1"/>
    </source>
</evidence>
<proteinExistence type="predicted"/>
<sequence length="69" mass="7838">MPIRQKLEDVAILQPDEIDLLTKVFAATCIENETAQDREERASRIIANYQLGIRNEAELIALSRLRLAS</sequence>
<accession>A0ABS9QLC4</accession>
<protein>
    <submittedName>
        <fullName evidence="1">Uncharacterized protein</fullName>
    </submittedName>
</protein>
<evidence type="ECO:0000313" key="2">
    <source>
        <dbReference type="Proteomes" id="UP001201701"/>
    </source>
</evidence>
<keyword evidence="2" id="KW-1185">Reference proteome</keyword>
<dbReference type="EMBL" id="JAKREW010000037">
    <property type="protein sequence ID" value="MCG7508246.1"/>
    <property type="molecule type" value="Genomic_DNA"/>
</dbReference>
<organism evidence="1 2">
    <name type="scientific">Mesorhizobium retamae</name>
    <dbReference type="NCBI Taxonomy" id="2912854"/>
    <lineage>
        <taxon>Bacteria</taxon>
        <taxon>Pseudomonadati</taxon>
        <taxon>Pseudomonadota</taxon>
        <taxon>Alphaproteobacteria</taxon>
        <taxon>Hyphomicrobiales</taxon>
        <taxon>Phyllobacteriaceae</taxon>
        <taxon>Mesorhizobium</taxon>
    </lineage>
</organism>
<dbReference type="RefSeq" id="WP_239369762.1">
    <property type="nucleotide sequence ID" value="NZ_JAKREW010000037.1"/>
</dbReference>
<comment type="caution">
    <text evidence="1">The sequence shown here is derived from an EMBL/GenBank/DDBJ whole genome shotgun (WGS) entry which is preliminary data.</text>
</comment>
<dbReference type="Proteomes" id="UP001201701">
    <property type="component" value="Unassembled WGS sequence"/>
</dbReference>
<reference evidence="1 2" key="1">
    <citation type="submission" date="2022-02" db="EMBL/GenBank/DDBJ databases">
        <title>Draft genome sequence of Mezorhizobium retamae strain IRAMC:0171 isolated from Retama raetam nodules.</title>
        <authorList>
            <person name="Bengaied R."/>
            <person name="Sbissi I."/>
            <person name="Huber K."/>
            <person name="Ghodbane F."/>
            <person name="Nouioui I."/>
            <person name="Tarhouni M."/>
            <person name="Gtari M."/>
        </authorList>
    </citation>
    <scope>NUCLEOTIDE SEQUENCE [LARGE SCALE GENOMIC DNA]</scope>
    <source>
        <strain evidence="1 2">IRAMC:0171</strain>
    </source>
</reference>
<gene>
    <name evidence="1" type="ORF">L4923_24710</name>
</gene>